<dbReference type="KEGG" id="reh:PHG226"/>
<dbReference type="InterPro" id="IPR001279">
    <property type="entry name" value="Metallo-B-lactamas"/>
</dbReference>
<accession>Q7WXB0</accession>
<dbReference type="InterPro" id="IPR036866">
    <property type="entry name" value="RibonucZ/Hydroxyglut_hydro"/>
</dbReference>
<dbReference type="SMART" id="SM00849">
    <property type="entry name" value="Lactamase_B"/>
    <property type="match status" value="1"/>
</dbReference>
<dbReference type="EMBL" id="AY305378">
    <property type="protein sequence ID" value="AAP85978.1"/>
    <property type="molecule type" value="Genomic_DNA"/>
</dbReference>
<dbReference type="SUPFAM" id="SSF56281">
    <property type="entry name" value="Metallo-hydrolase/oxidoreductase"/>
    <property type="match status" value="1"/>
</dbReference>
<dbReference type="HOGENOM" id="CLU_009673_0_1_4"/>
<dbReference type="InterPro" id="IPR050698">
    <property type="entry name" value="MBL"/>
</dbReference>
<dbReference type="Pfam" id="PF00753">
    <property type="entry name" value="Lactamase_B"/>
    <property type="match status" value="1"/>
</dbReference>
<reference evidence="2 3" key="1">
    <citation type="journal article" date="2003" name="J. Mol. Biol.">
        <title>Complete nucleotide sequence of pHG1: a Ralstonia eutropha H16 megaplasmid encoding key enzymes of H(2)-based lithoautotrophy and anaerobiosis.</title>
        <authorList>
            <person name="Schwartz E."/>
            <person name="Henne A."/>
            <person name="Cramm R."/>
            <person name="Eitinger T."/>
            <person name="Friedrich B."/>
            <person name="Gottschalk G."/>
        </authorList>
    </citation>
    <scope>NUCLEOTIDE SEQUENCE [LARGE SCALE GENOMIC DNA]</scope>
    <source>
        <strain evidence="3">ATCC 17699 / DSM 428 / KCTC 22496 / NCIMB 10442 / H16 / Stanier 337</strain>
        <plasmid evidence="2 3">megaplasmid pHG1</plasmid>
    </source>
</reference>
<proteinExistence type="predicted"/>
<keyword evidence="3" id="KW-1185">Reference proteome</keyword>
<dbReference type="Proteomes" id="UP000008210">
    <property type="component" value="Plasmid megaplasmid pHG1"/>
</dbReference>
<feature type="domain" description="Metallo-beta-lactamase" evidence="1">
    <location>
        <begin position="13"/>
        <end position="197"/>
    </location>
</feature>
<evidence type="ECO:0000313" key="2">
    <source>
        <dbReference type="EMBL" id="AAP85978.1"/>
    </source>
</evidence>
<dbReference type="eggNOG" id="COG1236">
    <property type="taxonomic scope" value="Bacteria"/>
</dbReference>
<keyword evidence="2" id="KW-0614">Plasmid</keyword>
<dbReference type="PANTHER" id="PTHR11203">
    <property type="entry name" value="CLEAVAGE AND POLYADENYLATION SPECIFICITY FACTOR FAMILY MEMBER"/>
    <property type="match status" value="1"/>
</dbReference>
<sequence length="199" mass="21604">MQLQFLGATDTVTGSRYVLDTGRDRVMVDCGLFQGYKTLRLRNWDPLPVDPASLDGVVLTHAHLDHSGYLPLLVRNGFRGSAYCTMGTAQLCGILLPDSAHLAAEDAAYANRKGFSRHRPTLPPYTSADVEHALRRLGPTHYGQHFTVVPGVEAEFSRAGHIVGSAIVTLLAQGQRIVFSGDLGRQHDLVMRAPEAEAG</sequence>
<organism evidence="2 3">
    <name type="scientific">Cupriavidus necator (strain ATCC 17699 / DSM 428 / KCTC 22496 / NCIMB 10442 / H16 / Stanier 337)</name>
    <name type="common">Ralstonia eutropha</name>
    <dbReference type="NCBI Taxonomy" id="381666"/>
    <lineage>
        <taxon>Bacteria</taxon>
        <taxon>Pseudomonadati</taxon>
        <taxon>Pseudomonadota</taxon>
        <taxon>Betaproteobacteria</taxon>
        <taxon>Burkholderiales</taxon>
        <taxon>Burkholderiaceae</taxon>
        <taxon>Cupriavidus</taxon>
    </lineage>
</organism>
<evidence type="ECO:0000313" key="3">
    <source>
        <dbReference type="Proteomes" id="UP000008210"/>
    </source>
</evidence>
<dbReference type="PANTHER" id="PTHR11203:SF37">
    <property type="entry name" value="INTEGRATOR COMPLEX SUBUNIT 11"/>
    <property type="match status" value="1"/>
</dbReference>
<gene>
    <name evidence="2" type="ordered locus">PHG226</name>
</gene>
<dbReference type="CDD" id="cd16295">
    <property type="entry name" value="TTHA0252-CPSF-like_MBL-fold"/>
    <property type="match status" value="1"/>
</dbReference>
<name>Q7WXB0_CUPNH</name>
<protein>
    <recommendedName>
        <fullName evidence="1">Metallo-beta-lactamase domain-containing protein</fullName>
    </recommendedName>
</protein>
<evidence type="ECO:0000259" key="1">
    <source>
        <dbReference type="SMART" id="SM00849"/>
    </source>
</evidence>
<geneLocation type="plasmid" evidence="2 3">
    <name>megaplasmid pHG1</name>
</geneLocation>
<dbReference type="AlphaFoldDB" id="Q7WXB0"/>
<dbReference type="GO" id="GO:0004521">
    <property type="term" value="F:RNA endonuclease activity"/>
    <property type="evidence" value="ECO:0007669"/>
    <property type="project" value="TreeGrafter"/>
</dbReference>
<dbReference type="Gene3D" id="3.60.15.10">
    <property type="entry name" value="Ribonuclease Z/Hydroxyacylglutathione hydrolase-like"/>
    <property type="match status" value="1"/>
</dbReference>